<keyword evidence="6" id="KW-0408">Iron</keyword>
<feature type="domain" description="TonB-dependent receptor plug" evidence="15">
    <location>
        <begin position="57"/>
        <end position="167"/>
    </location>
</feature>
<evidence type="ECO:0000313" key="17">
    <source>
        <dbReference type="Proteomes" id="UP000646365"/>
    </source>
</evidence>
<dbReference type="PANTHER" id="PTHR32552">
    <property type="entry name" value="FERRICHROME IRON RECEPTOR-RELATED"/>
    <property type="match status" value="1"/>
</dbReference>
<evidence type="ECO:0000259" key="15">
    <source>
        <dbReference type="Pfam" id="PF07715"/>
    </source>
</evidence>
<dbReference type="Gene3D" id="2.40.170.20">
    <property type="entry name" value="TonB-dependent receptor, beta-barrel domain"/>
    <property type="match status" value="1"/>
</dbReference>
<keyword evidence="9 11" id="KW-0472">Membrane</keyword>
<comment type="similarity">
    <text evidence="11 12">Belongs to the TonB-dependent receptor family.</text>
</comment>
<dbReference type="Proteomes" id="UP000646365">
    <property type="component" value="Unassembled WGS sequence"/>
</dbReference>
<dbReference type="InterPro" id="IPR012910">
    <property type="entry name" value="Plug_dom"/>
</dbReference>
<dbReference type="AlphaFoldDB" id="A0A8J2YS10"/>
<evidence type="ECO:0000256" key="5">
    <source>
        <dbReference type="ARBA" id="ARBA00022692"/>
    </source>
</evidence>
<dbReference type="EMBL" id="BMJQ01000003">
    <property type="protein sequence ID" value="GGF08348.1"/>
    <property type="molecule type" value="Genomic_DNA"/>
</dbReference>
<reference evidence="16" key="2">
    <citation type="submission" date="2020-09" db="EMBL/GenBank/DDBJ databases">
        <authorList>
            <person name="Sun Q."/>
            <person name="Zhou Y."/>
        </authorList>
    </citation>
    <scope>NUCLEOTIDE SEQUENCE</scope>
    <source>
        <strain evidence="16">CGMCC 1.15725</strain>
    </source>
</reference>
<dbReference type="Pfam" id="PF07715">
    <property type="entry name" value="Plug"/>
    <property type="match status" value="1"/>
</dbReference>
<dbReference type="InterPro" id="IPR036942">
    <property type="entry name" value="Beta-barrel_TonB_sf"/>
</dbReference>
<feature type="chain" id="PRO_5035208618" evidence="13">
    <location>
        <begin position="25"/>
        <end position="783"/>
    </location>
</feature>
<feature type="domain" description="TonB-dependent receptor-like beta-barrel" evidence="14">
    <location>
        <begin position="325"/>
        <end position="749"/>
    </location>
</feature>
<keyword evidence="2 11" id="KW-0813">Transport</keyword>
<evidence type="ECO:0000256" key="7">
    <source>
        <dbReference type="ARBA" id="ARBA00023065"/>
    </source>
</evidence>
<gene>
    <name evidence="16" type="ORF">GCM10011611_12210</name>
</gene>
<evidence type="ECO:0000256" key="2">
    <source>
        <dbReference type="ARBA" id="ARBA00022448"/>
    </source>
</evidence>
<evidence type="ECO:0000256" key="8">
    <source>
        <dbReference type="ARBA" id="ARBA00023077"/>
    </source>
</evidence>
<keyword evidence="13" id="KW-0732">Signal</keyword>
<organism evidence="16 17">
    <name type="scientific">Aliidongia dinghuensis</name>
    <dbReference type="NCBI Taxonomy" id="1867774"/>
    <lineage>
        <taxon>Bacteria</taxon>
        <taxon>Pseudomonadati</taxon>
        <taxon>Pseudomonadota</taxon>
        <taxon>Alphaproteobacteria</taxon>
        <taxon>Rhodospirillales</taxon>
        <taxon>Dongiaceae</taxon>
        <taxon>Aliidongia</taxon>
    </lineage>
</organism>
<dbReference type="InterPro" id="IPR000531">
    <property type="entry name" value="Beta-barrel_TonB"/>
</dbReference>
<dbReference type="SUPFAM" id="SSF56935">
    <property type="entry name" value="Porins"/>
    <property type="match status" value="1"/>
</dbReference>
<accession>A0A8J2YS10</accession>
<evidence type="ECO:0000256" key="11">
    <source>
        <dbReference type="PROSITE-ProRule" id="PRU01360"/>
    </source>
</evidence>
<reference evidence="16" key="1">
    <citation type="journal article" date="2014" name="Int. J. Syst. Evol. Microbiol.">
        <title>Complete genome sequence of Corynebacterium casei LMG S-19264T (=DSM 44701T), isolated from a smear-ripened cheese.</title>
        <authorList>
            <consortium name="US DOE Joint Genome Institute (JGI-PGF)"/>
            <person name="Walter F."/>
            <person name="Albersmeier A."/>
            <person name="Kalinowski J."/>
            <person name="Ruckert C."/>
        </authorList>
    </citation>
    <scope>NUCLEOTIDE SEQUENCE</scope>
    <source>
        <strain evidence="16">CGMCC 1.15725</strain>
    </source>
</reference>
<feature type="signal peptide" evidence="13">
    <location>
        <begin position="1"/>
        <end position="24"/>
    </location>
</feature>
<evidence type="ECO:0000256" key="1">
    <source>
        <dbReference type="ARBA" id="ARBA00004571"/>
    </source>
</evidence>
<dbReference type="Pfam" id="PF00593">
    <property type="entry name" value="TonB_dep_Rec_b-barrel"/>
    <property type="match status" value="1"/>
</dbReference>
<name>A0A8J2YS10_9PROT</name>
<evidence type="ECO:0000256" key="6">
    <source>
        <dbReference type="ARBA" id="ARBA00023004"/>
    </source>
</evidence>
<comment type="subcellular location">
    <subcellularLocation>
        <location evidence="1 11">Cell outer membrane</location>
        <topology evidence="1 11">Multi-pass membrane protein</topology>
    </subcellularLocation>
</comment>
<keyword evidence="5 11" id="KW-0812">Transmembrane</keyword>
<keyword evidence="10 11" id="KW-0998">Cell outer membrane</keyword>
<keyword evidence="17" id="KW-1185">Reference proteome</keyword>
<keyword evidence="16" id="KW-0675">Receptor</keyword>
<evidence type="ECO:0000256" key="12">
    <source>
        <dbReference type="RuleBase" id="RU003357"/>
    </source>
</evidence>
<dbReference type="PANTHER" id="PTHR32552:SF81">
    <property type="entry name" value="TONB-DEPENDENT OUTER MEMBRANE RECEPTOR"/>
    <property type="match status" value="1"/>
</dbReference>
<keyword evidence="7" id="KW-0406">Ion transport</keyword>
<keyword evidence="8 12" id="KW-0798">TonB box</keyword>
<keyword evidence="4" id="KW-0410">Iron transport</keyword>
<dbReference type="GO" id="GO:0006826">
    <property type="term" value="P:iron ion transport"/>
    <property type="evidence" value="ECO:0007669"/>
    <property type="project" value="UniProtKB-KW"/>
</dbReference>
<evidence type="ECO:0000259" key="14">
    <source>
        <dbReference type="Pfam" id="PF00593"/>
    </source>
</evidence>
<proteinExistence type="inferred from homology"/>
<comment type="caution">
    <text evidence="16">The sequence shown here is derived from an EMBL/GenBank/DDBJ whole genome shotgun (WGS) entry which is preliminary data.</text>
</comment>
<evidence type="ECO:0000256" key="10">
    <source>
        <dbReference type="ARBA" id="ARBA00023237"/>
    </source>
</evidence>
<dbReference type="GO" id="GO:0009279">
    <property type="term" value="C:cell outer membrane"/>
    <property type="evidence" value="ECO:0007669"/>
    <property type="project" value="UniProtKB-SubCell"/>
</dbReference>
<sequence>MGHHAIWVGVLAALAAGSANTVSAQTAPSGGDATATGKTAGQIEEITVTATKRTETVREIPQNISVLSGTQLQDQHVVDYQDLAQAVPGLSFTSGGAGGLGNIELRGVSSAAGAATVGIYLDDISLSVRNVAQLTGAAEPKLLDIDRVEVLRGPQGTLYGAGSEGGTIRFISNQPKLDTFEGSFHTELAGTDRGGISYDEEGMVNVPLFPGVAALRLSAGYSKDAGYLKRLGLDGSVLATDAGDTGTGVIRISGKWLLGDGWTVTPTLFYQNGRQDDQSIYYPNAGRFESIKQLPEPDHEQIATPTVVVTKDFGWSDLTSVSGFFWRKTDIQVDGTFQNSSYLASIAPTDDPTLANLESPIAYRAMTNQVSEELRLASKSMQESGLPITWVTGLYYSDQHLTTSDYEHVNGFSNLFQGLFGGPPAPYYQGLFAAANPGLPLPAGSNNWFANDFVYNSVRHYDERQYAIFGEINYAVLEHLKATAGLRYLYARESLNRFGGGYFDAGDPDSVSKLSRAYAATPKFALNYDITDNNSVYANATKGFRLGGPNRPVPSTICAADLSGLGLASAPDAYNSDSLWNYEVGTKNRLLNNRLAVTVALFDIEWKNIQQTVSLPGCGFDFVKNAGTARNYGAEVQVQAKVTEEITLGLNGAYTHDRLISVTPNTGASVDDRVLGTPDWTVGVNGEYRHAVTDALEGYLRADYNLNGKSSGTFNKSDPDHYRPVYGIANASFGVDAGSWQLEVFAKNLLNETKVIQRIYFSASDSQVTPRPLTVGLALSKQF</sequence>
<keyword evidence="3 11" id="KW-1134">Transmembrane beta strand</keyword>
<evidence type="ECO:0000313" key="16">
    <source>
        <dbReference type="EMBL" id="GGF08348.1"/>
    </source>
</evidence>
<evidence type="ECO:0000256" key="3">
    <source>
        <dbReference type="ARBA" id="ARBA00022452"/>
    </source>
</evidence>
<evidence type="ECO:0000256" key="4">
    <source>
        <dbReference type="ARBA" id="ARBA00022496"/>
    </source>
</evidence>
<protein>
    <submittedName>
        <fullName evidence="16">TonB-dependent receptor</fullName>
    </submittedName>
</protein>
<dbReference type="InterPro" id="IPR039426">
    <property type="entry name" value="TonB-dep_rcpt-like"/>
</dbReference>
<dbReference type="PROSITE" id="PS52016">
    <property type="entry name" value="TONB_DEPENDENT_REC_3"/>
    <property type="match status" value="1"/>
</dbReference>
<evidence type="ECO:0000256" key="13">
    <source>
        <dbReference type="SAM" id="SignalP"/>
    </source>
</evidence>
<dbReference type="RefSeq" id="WP_189043636.1">
    <property type="nucleotide sequence ID" value="NZ_BMJQ01000003.1"/>
</dbReference>
<evidence type="ECO:0000256" key="9">
    <source>
        <dbReference type="ARBA" id="ARBA00023136"/>
    </source>
</evidence>